<proteinExistence type="predicted"/>
<dbReference type="Proteomes" id="UP000470875">
    <property type="component" value="Unassembled WGS sequence"/>
</dbReference>
<name>A0A6N7W7I8_9ACTO</name>
<feature type="transmembrane region" description="Helical" evidence="2">
    <location>
        <begin position="74"/>
        <end position="95"/>
    </location>
</feature>
<accession>A0A6N7W7I8</accession>
<gene>
    <name evidence="3" type="ORF">FYJ24_04865</name>
</gene>
<dbReference type="EMBL" id="VULO01000005">
    <property type="protein sequence ID" value="MSS84108.1"/>
    <property type="molecule type" value="Genomic_DNA"/>
</dbReference>
<dbReference type="RefSeq" id="WP_154544163.1">
    <property type="nucleotide sequence ID" value="NZ_VULO01000005.1"/>
</dbReference>
<feature type="coiled-coil region" evidence="1">
    <location>
        <begin position="10"/>
        <end position="58"/>
    </location>
</feature>
<keyword evidence="1" id="KW-0175">Coiled coil</keyword>
<organism evidence="3 4">
    <name type="scientific">Scrofimicrobium canadense</name>
    <dbReference type="NCBI Taxonomy" id="2652290"/>
    <lineage>
        <taxon>Bacteria</taxon>
        <taxon>Bacillati</taxon>
        <taxon>Actinomycetota</taxon>
        <taxon>Actinomycetes</taxon>
        <taxon>Actinomycetales</taxon>
        <taxon>Actinomycetaceae</taxon>
        <taxon>Scrofimicrobium</taxon>
    </lineage>
</organism>
<keyword evidence="2" id="KW-0472">Membrane</keyword>
<keyword evidence="4" id="KW-1185">Reference proteome</keyword>
<evidence type="ECO:0000313" key="3">
    <source>
        <dbReference type="EMBL" id="MSS84108.1"/>
    </source>
</evidence>
<keyword evidence="2" id="KW-0812">Transmembrane</keyword>
<reference evidence="3 4" key="1">
    <citation type="submission" date="2019-08" db="EMBL/GenBank/DDBJ databases">
        <title>In-depth cultivation of the pig gut microbiome towards novel bacterial diversity and tailored functional studies.</title>
        <authorList>
            <person name="Wylensek D."/>
            <person name="Hitch T.C.A."/>
            <person name="Clavel T."/>
        </authorList>
    </citation>
    <scope>NUCLEOTIDE SEQUENCE [LARGE SCALE GENOMIC DNA]</scope>
    <source>
        <strain evidence="3 4">WB03_NA08</strain>
    </source>
</reference>
<protein>
    <submittedName>
        <fullName evidence="3">Uncharacterized protein</fullName>
    </submittedName>
</protein>
<keyword evidence="2" id="KW-1133">Transmembrane helix</keyword>
<comment type="caution">
    <text evidence="3">The sequence shown here is derived from an EMBL/GenBank/DDBJ whole genome shotgun (WGS) entry which is preliminary data.</text>
</comment>
<sequence length="129" mass="14788">MSDRATARQILQMENALAEDRAELEETLAQLRYTMQPKVQVQLLKEKAQEKVDGLQEDAAATWQRALAGDKESIMILLSTVVAAGATVAFIVWRIRENTGTRRQRKQWRRFTRELGKVYPPQGVDFTVR</sequence>
<evidence type="ECO:0000256" key="1">
    <source>
        <dbReference type="SAM" id="Coils"/>
    </source>
</evidence>
<evidence type="ECO:0000313" key="4">
    <source>
        <dbReference type="Proteomes" id="UP000470875"/>
    </source>
</evidence>
<evidence type="ECO:0000256" key="2">
    <source>
        <dbReference type="SAM" id="Phobius"/>
    </source>
</evidence>
<dbReference type="AlphaFoldDB" id="A0A6N7W7I8"/>